<dbReference type="SMART" id="SM00256">
    <property type="entry name" value="FBOX"/>
    <property type="match status" value="1"/>
</dbReference>
<sequence length="557" mass="62351">MNIPRVFFLPAKAFASGLNEKLRTLSGNIGEKTIRMYPVSPLPLPSRRISGSRIRQVCFGAMVYPTQRQWAPMSRYYLLSIMGSDDTCLTDLPNDILLEIAWFLRPQDLLSLTATSRGLRSVFSEDVVWHQAYSEWPLDLPPGQVENDLDGSNLCRLFAKSLKLESMWGDNHAIFKVGETITPVILHSVHFLTARWLLTFGSMEFQDIGGRITLWSLEDVHSVRAVCSLDIVPHCYAVVAAWRKSINQVVIVAYIYTNNQYSIQVHSIYLQQGVWMFGQVHTLDNVPGALNAKYWFTPHICDYMVAWCTKAQGVAYVWLLNLITKRCFHAQLDPIFASADVPIALIDVKLGSLVVTTGSWTAGDVEPAQVIHFLKLPLHVLETGGNMPTQSILTLEDADNVPPLPEGVALEPIYRFQSPHFQAQPSDDVHLDVTMDSHHKLTVVQHCSGNHLSFKHFFVDGQGLRPAGDTIFLSTRLNKFARVVLCRSGRRGFCSVVDTSEGGHILELRRFSTPDQVVVVPVEGGLSCLNFDDATGRFCIATWGSHNCRMAFFDFVG</sequence>
<evidence type="ECO:0000313" key="3">
    <source>
        <dbReference type="Proteomes" id="UP000027073"/>
    </source>
</evidence>
<evidence type="ECO:0000313" key="2">
    <source>
        <dbReference type="EMBL" id="KDQ25941.1"/>
    </source>
</evidence>
<evidence type="ECO:0000259" key="1">
    <source>
        <dbReference type="PROSITE" id="PS50181"/>
    </source>
</evidence>
<dbReference type="STRING" id="1137138.A0A067NQM6"/>
<reference evidence="3" key="1">
    <citation type="journal article" date="2014" name="Proc. Natl. Acad. Sci. U.S.A.">
        <title>Extensive sampling of basidiomycete genomes demonstrates inadequacy of the white-rot/brown-rot paradigm for wood decay fungi.</title>
        <authorList>
            <person name="Riley R."/>
            <person name="Salamov A.A."/>
            <person name="Brown D.W."/>
            <person name="Nagy L.G."/>
            <person name="Floudas D."/>
            <person name="Held B.W."/>
            <person name="Levasseur A."/>
            <person name="Lombard V."/>
            <person name="Morin E."/>
            <person name="Otillar R."/>
            <person name="Lindquist E.A."/>
            <person name="Sun H."/>
            <person name="LaButti K.M."/>
            <person name="Schmutz J."/>
            <person name="Jabbour D."/>
            <person name="Luo H."/>
            <person name="Baker S.E."/>
            <person name="Pisabarro A.G."/>
            <person name="Walton J.D."/>
            <person name="Blanchette R.A."/>
            <person name="Henrissat B."/>
            <person name="Martin F."/>
            <person name="Cullen D."/>
            <person name="Hibbett D.S."/>
            <person name="Grigoriev I.V."/>
        </authorList>
    </citation>
    <scope>NUCLEOTIDE SEQUENCE [LARGE SCALE GENOMIC DNA]</scope>
    <source>
        <strain evidence="3">PC15</strain>
    </source>
</reference>
<dbReference type="Gene3D" id="1.20.1280.50">
    <property type="match status" value="1"/>
</dbReference>
<dbReference type="SUPFAM" id="SSF81383">
    <property type="entry name" value="F-box domain"/>
    <property type="match status" value="1"/>
</dbReference>
<gene>
    <name evidence="2" type="ORF">PLEOSDRAFT_160542</name>
</gene>
<dbReference type="Pfam" id="PF12937">
    <property type="entry name" value="F-box-like"/>
    <property type="match status" value="1"/>
</dbReference>
<dbReference type="PROSITE" id="PS50181">
    <property type="entry name" value="FBOX"/>
    <property type="match status" value="1"/>
</dbReference>
<dbReference type="InParanoid" id="A0A067NQM6"/>
<dbReference type="InterPro" id="IPR036047">
    <property type="entry name" value="F-box-like_dom_sf"/>
</dbReference>
<proteinExistence type="predicted"/>
<feature type="domain" description="F-box" evidence="1">
    <location>
        <begin position="86"/>
        <end position="132"/>
    </location>
</feature>
<dbReference type="InterPro" id="IPR001810">
    <property type="entry name" value="F-box_dom"/>
</dbReference>
<dbReference type="EMBL" id="KL198010">
    <property type="protein sequence ID" value="KDQ25941.1"/>
    <property type="molecule type" value="Genomic_DNA"/>
</dbReference>
<protein>
    <recommendedName>
        <fullName evidence="1">F-box domain-containing protein</fullName>
    </recommendedName>
</protein>
<organism evidence="2 3">
    <name type="scientific">Pleurotus ostreatus (strain PC15)</name>
    <name type="common">Oyster mushroom</name>
    <dbReference type="NCBI Taxonomy" id="1137138"/>
    <lineage>
        <taxon>Eukaryota</taxon>
        <taxon>Fungi</taxon>
        <taxon>Dikarya</taxon>
        <taxon>Basidiomycota</taxon>
        <taxon>Agaricomycotina</taxon>
        <taxon>Agaricomycetes</taxon>
        <taxon>Agaricomycetidae</taxon>
        <taxon>Agaricales</taxon>
        <taxon>Pleurotineae</taxon>
        <taxon>Pleurotaceae</taxon>
        <taxon>Pleurotus</taxon>
    </lineage>
</organism>
<dbReference type="AlphaFoldDB" id="A0A067NQM6"/>
<accession>A0A067NQM6</accession>
<name>A0A067NQM6_PLEO1</name>
<dbReference type="Proteomes" id="UP000027073">
    <property type="component" value="Unassembled WGS sequence"/>
</dbReference>
<dbReference type="HOGENOM" id="CLU_489256_0_0_1"/>